<dbReference type="Pfam" id="PF12724">
    <property type="entry name" value="Flavodoxin_5"/>
    <property type="match status" value="1"/>
</dbReference>
<dbReference type="UniPathway" id="UPA00251">
    <property type="reaction ID" value="UER00324"/>
</dbReference>
<dbReference type="InterPro" id="IPR029039">
    <property type="entry name" value="Flavoprotein-like_sf"/>
</dbReference>
<evidence type="ECO:0000256" key="7">
    <source>
        <dbReference type="HAMAP-Rule" id="MF_00853"/>
    </source>
</evidence>
<dbReference type="GO" id="GO:0006782">
    <property type="term" value="P:protoporphyrinogen IX biosynthetic process"/>
    <property type="evidence" value="ECO:0007669"/>
    <property type="project" value="UniProtKB-UniRule"/>
</dbReference>
<dbReference type="GO" id="GO:0009055">
    <property type="term" value="F:electron transfer activity"/>
    <property type="evidence" value="ECO:0007669"/>
    <property type="project" value="InterPro"/>
</dbReference>
<evidence type="ECO:0000313" key="9">
    <source>
        <dbReference type="EMBL" id="KGQ70571.1"/>
    </source>
</evidence>
<dbReference type="InterPro" id="IPR001226">
    <property type="entry name" value="Flavodoxin_CS"/>
</dbReference>
<comment type="similarity">
    <text evidence="7">Belongs to the HemG family.</text>
</comment>
<comment type="function">
    <text evidence="7">Catalyzes the 6-electron oxidation of protoporphyrinogen IX to form protoporphyrin IX; under anaerobic conditions uses menaquinone as an electron acceptor, under aerobic conditions uses ubiquinone as an electron acceptor.</text>
</comment>
<dbReference type="EMBL" id="JSUM01000010">
    <property type="protein sequence ID" value="KGQ70571.1"/>
    <property type="molecule type" value="Genomic_DNA"/>
</dbReference>
<dbReference type="InterPro" id="IPR052200">
    <property type="entry name" value="Protoporphyrinogen_IX_DH"/>
</dbReference>
<comment type="cofactor">
    <cofactor evidence="7">
        <name>FMN</name>
        <dbReference type="ChEBI" id="CHEBI:58210"/>
    </cofactor>
    <text evidence="7">Binds 1 FMN non-covalently per subunit.</text>
</comment>
<dbReference type="InterPro" id="IPR008254">
    <property type="entry name" value="Flavodoxin/NO_synth"/>
</dbReference>
<comment type="caution">
    <text evidence="9">The sequence shown here is derived from an EMBL/GenBank/DDBJ whole genome shotgun (WGS) entry which is preliminary data.</text>
</comment>
<dbReference type="GO" id="GO:0005886">
    <property type="term" value="C:plasma membrane"/>
    <property type="evidence" value="ECO:0007669"/>
    <property type="project" value="UniProtKB-SubCell"/>
</dbReference>
<dbReference type="GO" id="GO:0004729">
    <property type="term" value="F:oxygen-dependent protoporphyrinogen oxidase activity"/>
    <property type="evidence" value="ECO:0007669"/>
    <property type="project" value="InterPro"/>
</dbReference>
<dbReference type="SUPFAM" id="SSF52218">
    <property type="entry name" value="Flavoproteins"/>
    <property type="match status" value="1"/>
</dbReference>
<evidence type="ECO:0000256" key="2">
    <source>
        <dbReference type="ARBA" id="ARBA00022643"/>
    </source>
</evidence>
<dbReference type="GO" id="GO:0010181">
    <property type="term" value="F:FMN binding"/>
    <property type="evidence" value="ECO:0007669"/>
    <property type="project" value="UniProtKB-UniRule"/>
</dbReference>
<comment type="catalytic activity">
    <reaction evidence="7">
        <text>protoporphyrinogen IX + 3 a ubiquinone = protoporphyrin IX + 3 a ubiquinol</text>
        <dbReference type="Rhea" id="RHEA:63936"/>
        <dbReference type="Rhea" id="RHEA-COMP:9565"/>
        <dbReference type="Rhea" id="RHEA-COMP:9566"/>
        <dbReference type="ChEBI" id="CHEBI:16389"/>
        <dbReference type="ChEBI" id="CHEBI:17976"/>
        <dbReference type="ChEBI" id="CHEBI:57306"/>
        <dbReference type="ChEBI" id="CHEBI:57307"/>
    </reaction>
</comment>
<dbReference type="PROSITE" id="PS00201">
    <property type="entry name" value="FLAVODOXIN"/>
    <property type="match status" value="1"/>
</dbReference>
<gene>
    <name evidence="7" type="primary">hemG</name>
    <name evidence="9" type="ORF">OA57_06335</name>
</gene>
<sequence>MKTLIIYSSTDGQTHKIAEAIATAIQTNMQSAVVALLPLAQAESQDLAQYDKIMIGASIRYGHFNKALEPYINRHADLLNSKMTAFYAVNLTARKADKNTPQTNVYTRKFLQRIQWRPTQSAVFAGALRYPRYGFFDRFMIRLIMKITDGETNTTKEIEYTDWQKVAAFAQAFVES</sequence>
<dbReference type="PANTHER" id="PTHR38030">
    <property type="entry name" value="PROTOPORPHYRINOGEN IX DEHYDROGENASE [MENAQUINONE]"/>
    <property type="match status" value="1"/>
</dbReference>
<protein>
    <recommendedName>
        <fullName evidence="7">Protoporphyrinogen IX dehydrogenase [quinone]</fullName>
        <ecNumber evidence="7">1.3.5.3</ecNumber>
    </recommendedName>
    <alternativeName>
        <fullName evidence="7">Protoporphyrinogen IX dehydrogenase [menaquinone]</fullName>
    </alternativeName>
    <alternativeName>
        <fullName evidence="7">Protoporphyrinogen IX dehydrogenase [ubiquinone]</fullName>
    </alternativeName>
    <alternativeName>
        <fullName evidence="7">Protoporphyrinogen oxidase</fullName>
        <shortName evidence="7">PPO</shortName>
    </alternativeName>
</protein>
<comment type="catalytic activity">
    <reaction evidence="7">
        <text>protoporphyrinogen IX + 3 a quinone = protoporphyrin IX + 3 a quinol</text>
        <dbReference type="Rhea" id="RHEA:65032"/>
        <dbReference type="ChEBI" id="CHEBI:24646"/>
        <dbReference type="ChEBI" id="CHEBI:57306"/>
        <dbReference type="ChEBI" id="CHEBI:57307"/>
        <dbReference type="ChEBI" id="CHEBI:132124"/>
        <dbReference type="EC" id="1.3.5.3"/>
    </reaction>
</comment>
<feature type="domain" description="Flavodoxin-like" evidence="8">
    <location>
        <begin position="3"/>
        <end position="168"/>
    </location>
</feature>
<name>A0A0A3AMK5_9PAST</name>
<comment type="pathway">
    <text evidence="7">Porphyrin-containing compound metabolism; protoporphyrin-IX biosynthesis; protoporphyrin-IX from protoporphyrinogen-IX: step 1/1.</text>
</comment>
<dbReference type="AlphaFoldDB" id="A0A0A3AMK5"/>
<dbReference type="OrthoDB" id="9795729at2"/>
<dbReference type="RefSeq" id="WP_034615394.1">
    <property type="nucleotide sequence ID" value="NZ_JSUM01000010.1"/>
</dbReference>
<keyword evidence="6 7" id="KW-0627">Porphyrin biosynthesis</keyword>
<dbReference type="HAMAP" id="MF_00853">
    <property type="entry name" value="HemG"/>
    <property type="match status" value="1"/>
</dbReference>
<reference evidence="9 10" key="1">
    <citation type="submission" date="2014-11" db="EMBL/GenBank/DDBJ databases">
        <title>Draft genome sequence of Chelonobacter oris 1662T, associated with respiratory disease in Hermann's Tortoises.</title>
        <authorList>
            <person name="Kudirkiene E."/>
            <person name="Hansen M.J."/>
            <person name="Bojesen A.M."/>
        </authorList>
    </citation>
    <scope>NUCLEOTIDE SEQUENCE [LARGE SCALE GENOMIC DNA]</scope>
    <source>
        <strain evidence="9 10">1662</strain>
    </source>
</reference>
<keyword evidence="10" id="KW-1185">Reference proteome</keyword>
<dbReference type="PROSITE" id="PS50902">
    <property type="entry name" value="FLAVODOXIN_LIKE"/>
    <property type="match status" value="1"/>
</dbReference>
<evidence type="ECO:0000256" key="3">
    <source>
        <dbReference type="ARBA" id="ARBA00022741"/>
    </source>
</evidence>
<dbReference type="EC" id="1.3.5.3" evidence="7"/>
<organism evidence="9 10">
    <name type="scientific">Chelonobacter oris</name>
    <dbReference type="NCBI Taxonomy" id="505317"/>
    <lineage>
        <taxon>Bacteria</taxon>
        <taxon>Pseudomonadati</taxon>
        <taxon>Pseudomonadota</taxon>
        <taxon>Gammaproteobacteria</taxon>
        <taxon>Pasteurellales</taxon>
        <taxon>Pasteurellaceae</taxon>
        <taxon>Chelonobacter</taxon>
    </lineage>
</organism>
<dbReference type="Gene3D" id="3.40.50.360">
    <property type="match status" value="1"/>
</dbReference>
<keyword evidence="2 7" id="KW-0288">FMN</keyword>
<dbReference type="PANTHER" id="PTHR38030:SF2">
    <property type="entry name" value="PROTOPORPHYRINOGEN IX DEHYDROGENASE [QUINONE]"/>
    <property type="match status" value="1"/>
</dbReference>
<keyword evidence="1 7" id="KW-0285">Flavoprotein</keyword>
<dbReference type="NCBIfam" id="NF008316">
    <property type="entry name" value="PRK11104.1"/>
    <property type="match status" value="1"/>
</dbReference>
<comment type="catalytic activity">
    <reaction evidence="7">
        <text>protoporphyrinogen IX + 3 a menaquinone = protoporphyrin IX + 3 a menaquinol</text>
        <dbReference type="Rhea" id="RHEA:27409"/>
        <dbReference type="Rhea" id="RHEA-COMP:9537"/>
        <dbReference type="Rhea" id="RHEA-COMP:9539"/>
        <dbReference type="ChEBI" id="CHEBI:16374"/>
        <dbReference type="ChEBI" id="CHEBI:18151"/>
        <dbReference type="ChEBI" id="CHEBI:57306"/>
        <dbReference type="ChEBI" id="CHEBI:57307"/>
        <dbReference type="EC" id="1.3.5.3"/>
    </reaction>
</comment>
<evidence type="ECO:0000256" key="1">
    <source>
        <dbReference type="ARBA" id="ARBA00022630"/>
    </source>
</evidence>
<dbReference type="InterPro" id="IPR026816">
    <property type="entry name" value="Flavodoxin_dom"/>
</dbReference>
<keyword evidence="4 7" id="KW-0560">Oxidoreductase</keyword>
<evidence type="ECO:0000259" key="8">
    <source>
        <dbReference type="PROSITE" id="PS50902"/>
    </source>
</evidence>
<proteinExistence type="inferred from homology"/>
<keyword evidence="3 7" id="KW-0547">Nucleotide-binding</keyword>
<dbReference type="Proteomes" id="UP000030380">
    <property type="component" value="Unassembled WGS sequence"/>
</dbReference>
<evidence type="ECO:0000256" key="5">
    <source>
        <dbReference type="ARBA" id="ARBA00023136"/>
    </source>
</evidence>
<accession>A0A0A3AMK5</accession>
<keyword evidence="5" id="KW-0472">Membrane</keyword>
<dbReference type="GO" id="GO:0070819">
    <property type="term" value="F:menaquinone-dependent protoporphyrinogen oxidase activity"/>
    <property type="evidence" value="ECO:0007669"/>
    <property type="project" value="UniProtKB-UniRule"/>
</dbReference>
<keyword evidence="7" id="KW-1003">Cell membrane</keyword>
<evidence type="ECO:0000256" key="6">
    <source>
        <dbReference type="ARBA" id="ARBA00023244"/>
    </source>
</evidence>
<dbReference type="STRING" id="505317.OA57_06335"/>
<evidence type="ECO:0000313" key="10">
    <source>
        <dbReference type="Proteomes" id="UP000030380"/>
    </source>
</evidence>
<dbReference type="InterPro" id="IPR044264">
    <property type="entry name" value="HemG"/>
</dbReference>
<evidence type="ECO:0000256" key="4">
    <source>
        <dbReference type="ARBA" id="ARBA00023002"/>
    </source>
</evidence>
<comment type="subcellular location">
    <subcellularLocation>
        <location evidence="7">Cell membrane</location>
        <topology evidence="7">Peripheral membrane protein</topology>
    </subcellularLocation>
</comment>